<feature type="domain" description="HMA" evidence="3">
    <location>
        <begin position="39"/>
        <end position="102"/>
    </location>
</feature>
<dbReference type="InterPro" id="IPR036163">
    <property type="entry name" value="HMA_dom_sf"/>
</dbReference>
<feature type="compositionally biased region" description="Low complexity" evidence="2">
    <location>
        <begin position="30"/>
        <end position="41"/>
    </location>
</feature>
<dbReference type="AlphaFoldDB" id="A0A5P1FND9"/>
<evidence type="ECO:0000313" key="4">
    <source>
        <dbReference type="EMBL" id="ONK79243.1"/>
    </source>
</evidence>
<dbReference type="EMBL" id="CM007381">
    <property type="protein sequence ID" value="ONK79243.1"/>
    <property type="molecule type" value="Genomic_DNA"/>
</dbReference>
<sequence>MSAGPRYSGRSVRRSTISRLSSSFGRTTLVRRGSVEGSSGSADARRGPARCGCEARIRKSLAKLRGVDTVDIDMPLQKVTVTGYADQKKVLKAVRKSAEERCSGPATSPKLRRDHRPSALQS</sequence>
<dbReference type="PROSITE" id="PS50846">
    <property type="entry name" value="HMA_2"/>
    <property type="match status" value="1"/>
</dbReference>
<evidence type="ECO:0000256" key="1">
    <source>
        <dbReference type="ARBA" id="ARBA00022723"/>
    </source>
</evidence>
<keyword evidence="1" id="KW-0479">Metal-binding</keyword>
<dbReference type="Gene3D" id="3.30.70.100">
    <property type="match status" value="1"/>
</dbReference>
<name>A0A5P1FND9_ASPOF</name>
<reference evidence="5" key="1">
    <citation type="journal article" date="2017" name="Nat. Commun.">
        <title>The asparagus genome sheds light on the origin and evolution of a young Y chromosome.</title>
        <authorList>
            <person name="Harkess A."/>
            <person name="Zhou J."/>
            <person name="Xu C."/>
            <person name="Bowers J.E."/>
            <person name="Van der Hulst R."/>
            <person name="Ayyampalayam S."/>
            <person name="Mercati F."/>
            <person name="Riccardi P."/>
            <person name="McKain M.R."/>
            <person name="Kakrana A."/>
            <person name="Tang H."/>
            <person name="Ray J."/>
            <person name="Groenendijk J."/>
            <person name="Arikit S."/>
            <person name="Mathioni S.M."/>
            <person name="Nakano M."/>
            <person name="Shan H."/>
            <person name="Telgmann-Rauber A."/>
            <person name="Kanno A."/>
            <person name="Yue Z."/>
            <person name="Chen H."/>
            <person name="Li W."/>
            <person name="Chen Y."/>
            <person name="Xu X."/>
            <person name="Zhang Y."/>
            <person name="Luo S."/>
            <person name="Chen H."/>
            <person name="Gao J."/>
            <person name="Mao Z."/>
            <person name="Pires J.C."/>
            <person name="Luo M."/>
            <person name="Kudrna D."/>
            <person name="Wing R.A."/>
            <person name="Meyers B.C."/>
            <person name="Yi K."/>
            <person name="Kong H."/>
            <person name="Lavrijsen P."/>
            <person name="Sunseri F."/>
            <person name="Falavigna A."/>
            <person name="Ye Y."/>
            <person name="Leebens-Mack J.H."/>
            <person name="Chen G."/>
        </authorList>
    </citation>
    <scope>NUCLEOTIDE SEQUENCE [LARGE SCALE GENOMIC DNA]</scope>
    <source>
        <strain evidence="5">cv. DH0086</strain>
    </source>
</reference>
<dbReference type="SUPFAM" id="SSF55008">
    <property type="entry name" value="HMA, heavy metal-associated domain"/>
    <property type="match status" value="1"/>
</dbReference>
<proteinExistence type="predicted"/>
<dbReference type="CDD" id="cd00371">
    <property type="entry name" value="HMA"/>
    <property type="match status" value="1"/>
</dbReference>
<evidence type="ECO:0000313" key="5">
    <source>
        <dbReference type="Proteomes" id="UP000243459"/>
    </source>
</evidence>
<evidence type="ECO:0000259" key="3">
    <source>
        <dbReference type="PROSITE" id="PS50846"/>
    </source>
</evidence>
<keyword evidence="5" id="KW-1185">Reference proteome</keyword>
<dbReference type="PANTHER" id="PTHR22814">
    <property type="entry name" value="COPPER TRANSPORT PROTEIN ATOX1-RELATED"/>
    <property type="match status" value="1"/>
</dbReference>
<protein>
    <recommendedName>
        <fullName evidence="3">HMA domain-containing protein</fullName>
    </recommendedName>
</protein>
<feature type="region of interest" description="Disordered" evidence="2">
    <location>
        <begin position="96"/>
        <end position="122"/>
    </location>
</feature>
<gene>
    <name evidence="4" type="ORF">A4U43_C01F4380</name>
</gene>
<dbReference type="Proteomes" id="UP000243459">
    <property type="component" value="Chromosome 1"/>
</dbReference>
<dbReference type="GO" id="GO:0046872">
    <property type="term" value="F:metal ion binding"/>
    <property type="evidence" value="ECO:0007669"/>
    <property type="project" value="UniProtKB-KW"/>
</dbReference>
<organism evidence="4 5">
    <name type="scientific">Asparagus officinalis</name>
    <name type="common">Garden asparagus</name>
    <dbReference type="NCBI Taxonomy" id="4686"/>
    <lineage>
        <taxon>Eukaryota</taxon>
        <taxon>Viridiplantae</taxon>
        <taxon>Streptophyta</taxon>
        <taxon>Embryophyta</taxon>
        <taxon>Tracheophyta</taxon>
        <taxon>Spermatophyta</taxon>
        <taxon>Magnoliopsida</taxon>
        <taxon>Liliopsida</taxon>
        <taxon>Asparagales</taxon>
        <taxon>Asparagaceae</taxon>
        <taxon>Asparagoideae</taxon>
        <taxon>Asparagus</taxon>
    </lineage>
</organism>
<dbReference type="Pfam" id="PF00403">
    <property type="entry name" value="HMA"/>
    <property type="match status" value="1"/>
</dbReference>
<dbReference type="PANTHER" id="PTHR22814:SF351">
    <property type="entry name" value="HEAVY METAL-ASSOCIATED ISOPRENYLATED PLANT PROTEIN 28"/>
    <property type="match status" value="1"/>
</dbReference>
<evidence type="ECO:0000256" key="2">
    <source>
        <dbReference type="SAM" id="MobiDB-lite"/>
    </source>
</evidence>
<dbReference type="Gramene" id="ONK79243">
    <property type="protein sequence ID" value="ONK79243"/>
    <property type="gene ID" value="A4U43_C01F4380"/>
</dbReference>
<feature type="compositionally biased region" description="Polar residues" evidence="2">
    <location>
        <begin position="14"/>
        <end position="26"/>
    </location>
</feature>
<feature type="region of interest" description="Disordered" evidence="2">
    <location>
        <begin position="1"/>
        <end position="50"/>
    </location>
</feature>
<dbReference type="InterPro" id="IPR006121">
    <property type="entry name" value="HMA_dom"/>
</dbReference>
<accession>A0A5P1FND9</accession>